<protein>
    <submittedName>
        <fullName evidence="1">Uncharacterized protein</fullName>
    </submittedName>
</protein>
<keyword evidence="2" id="KW-1185">Reference proteome</keyword>
<reference evidence="1" key="1">
    <citation type="submission" date="2022-08" db="EMBL/GenBank/DDBJ databases">
        <authorList>
            <person name="Gutierrez-Valencia J."/>
        </authorList>
    </citation>
    <scope>NUCLEOTIDE SEQUENCE</scope>
</reference>
<name>A0AAV0L2W8_9ROSI</name>
<dbReference type="AlphaFoldDB" id="A0AAV0L2W8"/>
<gene>
    <name evidence="1" type="ORF">LITE_LOCUS21709</name>
</gene>
<comment type="caution">
    <text evidence="1">The sequence shown here is derived from an EMBL/GenBank/DDBJ whole genome shotgun (WGS) entry which is preliminary data.</text>
</comment>
<dbReference type="Proteomes" id="UP001154282">
    <property type="component" value="Unassembled WGS sequence"/>
</dbReference>
<evidence type="ECO:0000313" key="2">
    <source>
        <dbReference type="Proteomes" id="UP001154282"/>
    </source>
</evidence>
<dbReference type="EMBL" id="CAMGYJ010000006">
    <property type="protein sequence ID" value="CAI0428541.1"/>
    <property type="molecule type" value="Genomic_DNA"/>
</dbReference>
<evidence type="ECO:0000313" key="1">
    <source>
        <dbReference type="EMBL" id="CAI0428541.1"/>
    </source>
</evidence>
<organism evidence="1 2">
    <name type="scientific">Linum tenue</name>
    <dbReference type="NCBI Taxonomy" id="586396"/>
    <lineage>
        <taxon>Eukaryota</taxon>
        <taxon>Viridiplantae</taxon>
        <taxon>Streptophyta</taxon>
        <taxon>Embryophyta</taxon>
        <taxon>Tracheophyta</taxon>
        <taxon>Spermatophyta</taxon>
        <taxon>Magnoliopsida</taxon>
        <taxon>eudicotyledons</taxon>
        <taxon>Gunneridae</taxon>
        <taxon>Pentapetalae</taxon>
        <taxon>rosids</taxon>
        <taxon>fabids</taxon>
        <taxon>Malpighiales</taxon>
        <taxon>Linaceae</taxon>
        <taxon>Linum</taxon>
    </lineage>
</organism>
<accession>A0AAV0L2W8</accession>
<sequence>PLISPLSFSASPNQRPLWFFHHRHLSSPLSPLSFPHPCVSHLCSRERKPKPISCRRHPLLLLVFFLIPNPRELQILFRFLIEILIRISSPMAATTTMARKDGLIHCNRL</sequence>
<feature type="non-terminal residue" evidence="1">
    <location>
        <position position="1"/>
    </location>
</feature>
<proteinExistence type="predicted"/>